<protein>
    <submittedName>
        <fullName evidence="2">Uncharacterized protein</fullName>
    </submittedName>
</protein>
<evidence type="ECO:0000313" key="3">
    <source>
        <dbReference type="Proteomes" id="UP000198995"/>
    </source>
</evidence>
<accession>A0A1G7AEA8</accession>
<feature type="transmembrane region" description="Helical" evidence="1">
    <location>
        <begin position="110"/>
        <end position="132"/>
    </location>
</feature>
<feature type="transmembrane region" description="Helical" evidence="1">
    <location>
        <begin position="245"/>
        <end position="265"/>
    </location>
</feature>
<proteinExistence type="predicted"/>
<feature type="transmembrane region" description="Helical" evidence="1">
    <location>
        <begin position="153"/>
        <end position="172"/>
    </location>
</feature>
<feature type="transmembrane region" description="Helical" evidence="1">
    <location>
        <begin position="575"/>
        <end position="593"/>
    </location>
</feature>
<dbReference type="EMBL" id="FNAF01000022">
    <property type="protein sequence ID" value="SDE13151.1"/>
    <property type="molecule type" value="Genomic_DNA"/>
</dbReference>
<feature type="transmembrane region" description="Helical" evidence="1">
    <location>
        <begin position="524"/>
        <end position="543"/>
    </location>
</feature>
<feature type="transmembrane region" description="Helical" evidence="1">
    <location>
        <begin position="77"/>
        <end position="98"/>
    </location>
</feature>
<dbReference type="STRING" id="2741.SAMN04489866_1229"/>
<evidence type="ECO:0000313" key="2">
    <source>
        <dbReference type="EMBL" id="SDE13151.1"/>
    </source>
</evidence>
<keyword evidence="3" id="KW-1185">Reference proteome</keyword>
<sequence length="604" mass="68829">MTQKFSTKASVSQKRVLLMLFLWGTEWMSLCLAAYYFNYLSADLFCKLGILVAVWCTCTGAYSFCDQWRFKAFWHPGTLLLLITSSVLITFCFFGKSVLYNDAGLHMTLVHWPIITVLFLPVLKTVSDAFLLMTRLPVLLCSKQASSHCLPHMAILFVMQVIILGYYFQALMPGSMSYDTFNQLQQIDGSIRYTTWHPIAHTLFLKGLFGLTHTLAAQAAFHIFFYCIVTTAFAGELMKNRLRPIVLYIVLGGLAVSPHIGINLMSLWKDIPFTIGLLWAVLILYRMRTVNDYFATGAGSCKFFFCMLIIVLFRYNGVLAFIFCILYALYDILRLENAKKWRGCLAIVLCLLTVFIVTVPLPKALDADPNPAGMKLRPIYQGLGAMYEAGDNEKLAPKAQKTMERIASPEEWKAHYDPYFSDIYIKNIRLFIQKLSLISTSDSISWYVQALQQSPGVILGDRFNLGLLTWSVAPDPLSYDNRYTLAIEPDVTKIYGIVRDENDKFKIISEVAAVSSNHALPDIFFWRGGMYLALLILMLAFAMRVQRRSLPLHLPWLGNFIVVFLTMPAQDYRYIWYQALLCPFIGLAMMTLWQPEKNSELEGQ</sequence>
<keyword evidence="1" id="KW-0472">Membrane</keyword>
<organism evidence="2 3">
    <name type="scientific">Peptococcus niger</name>
    <dbReference type="NCBI Taxonomy" id="2741"/>
    <lineage>
        <taxon>Bacteria</taxon>
        <taxon>Bacillati</taxon>
        <taxon>Bacillota</taxon>
        <taxon>Clostridia</taxon>
        <taxon>Eubacteriales</taxon>
        <taxon>Peptococcaceae</taxon>
        <taxon>Peptococcus</taxon>
    </lineage>
</organism>
<gene>
    <name evidence="2" type="ORF">SAMN04489866_1229</name>
</gene>
<keyword evidence="1" id="KW-0812">Transmembrane</keyword>
<dbReference type="AlphaFoldDB" id="A0A1G7AEA8"/>
<evidence type="ECO:0000256" key="1">
    <source>
        <dbReference type="SAM" id="Phobius"/>
    </source>
</evidence>
<feature type="transmembrane region" description="Helical" evidence="1">
    <location>
        <begin position="215"/>
        <end position="233"/>
    </location>
</feature>
<feature type="transmembrane region" description="Helical" evidence="1">
    <location>
        <begin position="16"/>
        <end position="36"/>
    </location>
</feature>
<dbReference type="Proteomes" id="UP000198995">
    <property type="component" value="Unassembled WGS sequence"/>
</dbReference>
<reference evidence="2 3" key="1">
    <citation type="submission" date="2016-10" db="EMBL/GenBank/DDBJ databases">
        <authorList>
            <person name="de Groot N.N."/>
        </authorList>
    </citation>
    <scope>NUCLEOTIDE SEQUENCE [LARGE SCALE GENOMIC DNA]</scope>
    <source>
        <strain evidence="2 3">DSM 20475</strain>
    </source>
</reference>
<feature type="transmembrane region" description="Helical" evidence="1">
    <location>
        <begin position="550"/>
        <end position="569"/>
    </location>
</feature>
<feature type="transmembrane region" description="Helical" evidence="1">
    <location>
        <begin position="48"/>
        <end position="65"/>
    </location>
</feature>
<keyword evidence="1" id="KW-1133">Transmembrane helix</keyword>
<feature type="transmembrane region" description="Helical" evidence="1">
    <location>
        <begin position="345"/>
        <end position="365"/>
    </location>
</feature>
<name>A0A1G7AEA8_PEPNI</name>
<feature type="transmembrane region" description="Helical" evidence="1">
    <location>
        <begin position="317"/>
        <end position="333"/>
    </location>
</feature>